<dbReference type="Proteomes" id="UP000095743">
    <property type="component" value="Chromosome"/>
</dbReference>
<keyword evidence="2" id="KW-1185">Reference proteome</keyword>
<name>A0A1D8GLQ0_9FIRM</name>
<evidence type="ECO:0000313" key="2">
    <source>
        <dbReference type="Proteomes" id="UP000095743"/>
    </source>
</evidence>
<dbReference type="KEGG" id="gfe:Gferi_21295"/>
<organism evidence="1 2">
    <name type="scientific">Geosporobacter ferrireducens</name>
    <dbReference type="NCBI Taxonomy" id="1424294"/>
    <lineage>
        <taxon>Bacteria</taxon>
        <taxon>Bacillati</taxon>
        <taxon>Bacillota</taxon>
        <taxon>Clostridia</taxon>
        <taxon>Peptostreptococcales</taxon>
        <taxon>Thermotaleaceae</taxon>
        <taxon>Geosporobacter</taxon>
    </lineage>
</organism>
<protein>
    <submittedName>
        <fullName evidence="1">Uncharacterized protein</fullName>
    </submittedName>
</protein>
<accession>A0A1D8GLQ0</accession>
<dbReference type="STRING" id="1424294.Gferi_21295"/>
<sequence length="80" mass="8885">MTIRQHTYSSIFIEEYCNNTPSAKELSASNGISFVSSTHVETVVLLSHKKADTYINVNVKFGEGEGKIPVDKIARKVELI</sequence>
<gene>
    <name evidence="1" type="ORF">Gferi_21295</name>
</gene>
<dbReference type="AlphaFoldDB" id="A0A1D8GLQ0"/>
<evidence type="ECO:0000313" key="1">
    <source>
        <dbReference type="EMBL" id="AOT71845.1"/>
    </source>
</evidence>
<proteinExistence type="predicted"/>
<dbReference type="EMBL" id="CP017269">
    <property type="protein sequence ID" value="AOT71845.1"/>
    <property type="molecule type" value="Genomic_DNA"/>
</dbReference>
<reference evidence="1 2" key="1">
    <citation type="submission" date="2016-09" db="EMBL/GenBank/DDBJ databases">
        <title>Genomic analysis reveals versatility of anaerobic energy metabolism of Geosporobacter ferrireducens IRF9 of phylum Firmicutes.</title>
        <authorList>
            <person name="Kim S.-J."/>
        </authorList>
    </citation>
    <scope>NUCLEOTIDE SEQUENCE [LARGE SCALE GENOMIC DNA]</scope>
    <source>
        <strain evidence="1 2">IRF9</strain>
    </source>
</reference>